<reference evidence="1 2" key="1">
    <citation type="journal article" date="2022" name="New Phytol.">
        <title>Ecological generalism drives hyperdiversity of secondary metabolite gene clusters in xylarialean endophytes.</title>
        <authorList>
            <person name="Franco M.E.E."/>
            <person name="Wisecaver J.H."/>
            <person name="Arnold A.E."/>
            <person name="Ju Y.M."/>
            <person name="Slot J.C."/>
            <person name="Ahrendt S."/>
            <person name="Moore L.P."/>
            <person name="Eastman K.E."/>
            <person name="Scott K."/>
            <person name="Konkel Z."/>
            <person name="Mondo S.J."/>
            <person name="Kuo A."/>
            <person name="Hayes R.D."/>
            <person name="Haridas S."/>
            <person name="Andreopoulos B."/>
            <person name="Riley R."/>
            <person name="LaButti K."/>
            <person name="Pangilinan J."/>
            <person name="Lipzen A."/>
            <person name="Amirebrahimi M."/>
            <person name="Yan J."/>
            <person name="Adam C."/>
            <person name="Keymanesh K."/>
            <person name="Ng V."/>
            <person name="Louie K."/>
            <person name="Northen T."/>
            <person name="Drula E."/>
            <person name="Henrissat B."/>
            <person name="Hsieh H.M."/>
            <person name="Youens-Clark K."/>
            <person name="Lutzoni F."/>
            <person name="Miadlikowska J."/>
            <person name="Eastwood D.C."/>
            <person name="Hamelin R.C."/>
            <person name="Grigoriev I.V."/>
            <person name="U'Ren J.M."/>
        </authorList>
    </citation>
    <scope>NUCLEOTIDE SEQUENCE [LARGE SCALE GENOMIC DNA]</scope>
    <source>
        <strain evidence="1 2">ER1909</strain>
    </source>
</reference>
<sequence>MSSATTSEKSQSNSPTSTSSMSESHKEKPGSNASTEHNKSKDKAHVDSLKLFREAKEKTAKMSPEERAKAHAWKITNIGLHVPTMSCRRGFGTTFEAMKRTQKGKSQQSVTKTASPITAENAIGTCLKEVTKDATLICLFRFASDVNNEEVRFRGMIKWNIANQRVELSHAAAKRNDETIYISFCPEGTHETQNECFVGLEKFLEDFGDIKQWEVDNIQKIHSSFWDAAIHLWGFPVWSDPNLMSYAICRVENPLIYRVFTE</sequence>
<evidence type="ECO:0000313" key="2">
    <source>
        <dbReference type="Proteomes" id="UP001497680"/>
    </source>
</evidence>
<dbReference type="EMBL" id="MU394292">
    <property type="protein sequence ID" value="KAI6090079.1"/>
    <property type="molecule type" value="Genomic_DNA"/>
</dbReference>
<name>A0ACC0DBF4_9PEZI</name>
<accession>A0ACC0DBF4</accession>
<evidence type="ECO:0000313" key="1">
    <source>
        <dbReference type="EMBL" id="KAI6090079.1"/>
    </source>
</evidence>
<gene>
    <name evidence="1" type="ORF">F4821DRAFT_256225</name>
</gene>
<organism evidence="1 2">
    <name type="scientific">Hypoxylon rubiginosum</name>
    <dbReference type="NCBI Taxonomy" id="110542"/>
    <lineage>
        <taxon>Eukaryota</taxon>
        <taxon>Fungi</taxon>
        <taxon>Dikarya</taxon>
        <taxon>Ascomycota</taxon>
        <taxon>Pezizomycotina</taxon>
        <taxon>Sordariomycetes</taxon>
        <taxon>Xylariomycetidae</taxon>
        <taxon>Xylariales</taxon>
        <taxon>Hypoxylaceae</taxon>
        <taxon>Hypoxylon</taxon>
    </lineage>
</organism>
<protein>
    <submittedName>
        <fullName evidence="1">Uncharacterized protein</fullName>
    </submittedName>
</protein>
<comment type="caution">
    <text evidence="1">The sequence shown here is derived from an EMBL/GenBank/DDBJ whole genome shotgun (WGS) entry which is preliminary data.</text>
</comment>
<proteinExistence type="predicted"/>
<dbReference type="Proteomes" id="UP001497680">
    <property type="component" value="Unassembled WGS sequence"/>
</dbReference>
<keyword evidence="2" id="KW-1185">Reference proteome</keyword>